<feature type="compositionally biased region" description="Basic and acidic residues" evidence="1">
    <location>
        <begin position="56"/>
        <end position="81"/>
    </location>
</feature>
<dbReference type="AlphaFoldDB" id="A0A0N4TNJ9"/>
<dbReference type="EMBL" id="UZAD01013173">
    <property type="protein sequence ID" value="VDN91222.1"/>
    <property type="molecule type" value="Genomic_DNA"/>
</dbReference>
<protein>
    <submittedName>
        <fullName evidence="2 4">Uncharacterized protein</fullName>
    </submittedName>
</protein>
<reference evidence="4" key="1">
    <citation type="submission" date="2017-02" db="UniProtKB">
        <authorList>
            <consortium name="WormBaseParasite"/>
        </authorList>
    </citation>
    <scope>IDENTIFICATION</scope>
</reference>
<feature type="region of interest" description="Disordered" evidence="1">
    <location>
        <begin position="46"/>
        <end position="96"/>
    </location>
</feature>
<reference evidence="2 3" key="2">
    <citation type="submission" date="2018-11" db="EMBL/GenBank/DDBJ databases">
        <authorList>
            <consortium name="Pathogen Informatics"/>
        </authorList>
    </citation>
    <scope>NUCLEOTIDE SEQUENCE [LARGE SCALE GENOMIC DNA]</scope>
</reference>
<evidence type="ECO:0000313" key="2">
    <source>
        <dbReference type="EMBL" id="VDN91222.1"/>
    </source>
</evidence>
<feature type="compositionally biased region" description="Basic residues" evidence="1">
    <location>
        <begin position="82"/>
        <end position="96"/>
    </location>
</feature>
<gene>
    <name evidence="2" type="ORF">BPAG_LOCUS10036</name>
</gene>
<evidence type="ECO:0000313" key="3">
    <source>
        <dbReference type="Proteomes" id="UP000278627"/>
    </source>
</evidence>
<organism evidence="4">
    <name type="scientific">Brugia pahangi</name>
    <name type="common">Filarial nematode worm</name>
    <dbReference type="NCBI Taxonomy" id="6280"/>
    <lineage>
        <taxon>Eukaryota</taxon>
        <taxon>Metazoa</taxon>
        <taxon>Ecdysozoa</taxon>
        <taxon>Nematoda</taxon>
        <taxon>Chromadorea</taxon>
        <taxon>Rhabditida</taxon>
        <taxon>Spirurina</taxon>
        <taxon>Spiruromorpha</taxon>
        <taxon>Filarioidea</taxon>
        <taxon>Onchocercidae</taxon>
        <taxon>Brugia</taxon>
    </lineage>
</organism>
<evidence type="ECO:0000313" key="4">
    <source>
        <dbReference type="WBParaSite" id="BPAG_0001007401-mRNA-1"/>
    </source>
</evidence>
<dbReference type="WBParaSite" id="BPAG_0001007401-mRNA-1">
    <property type="protein sequence ID" value="BPAG_0001007401-mRNA-1"/>
    <property type="gene ID" value="BPAG_0001007401"/>
</dbReference>
<proteinExistence type="predicted"/>
<keyword evidence="3" id="KW-1185">Reference proteome</keyword>
<name>A0A0N4TNJ9_BRUPA</name>
<accession>A0A0N4TNJ9</accession>
<sequence>MKQMIETMKCKKQLWEKRKKKYERVDNFTHTKLDWTALQKLNKRHMPPDTFIKSKCSHEMRPRIDGEERSDPRHLKKEKDRKSGRRRRKRRKQKEE</sequence>
<evidence type="ECO:0000256" key="1">
    <source>
        <dbReference type="SAM" id="MobiDB-lite"/>
    </source>
</evidence>
<dbReference type="Proteomes" id="UP000278627">
    <property type="component" value="Unassembled WGS sequence"/>
</dbReference>